<keyword evidence="3" id="KW-1185">Reference proteome</keyword>
<feature type="compositionally biased region" description="Basic and acidic residues" evidence="1">
    <location>
        <begin position="204"/>
        <end position="220"/>
    </location>
</feature>
<accession>A0A1Q9F271</accession>
<feature type="region of interest" description="Disordered" evidence="1">
    <location>
        <begin position="147"/>
        <end position="220"/>
    </location>
</feature>
<feature type="compositionally biased region" description="Low complexity" evidence="1">
    <location>
        <begin position="795"/>
        <end position="809"/>
    </location>
</feature>
<reference evidence="2 3" key="1">
    <citation type="submission" date="2016-02" db="EMBL/GenBank/DDBJ databases">
        <title>Genome analysis of coral dinoflagellate symbionts highlights evolutionary adaptations to a symbiotic lifestyle.</title>
        <authorList>
            <person name="Aranda M."/>
            <person name="Li Y."/>
            <person name="Liew Y.J."/>
            <person name="Baumgarten S."/>
            <person name="Simakov O."/>
            <person name="Wilson M."/>
            <person name="Piel J."/>
            <person name="Ashoor H."/>
            <person name="Bougouffa S."/>
            <person name="Bajic V.B."/>
            <person name="Ryu T."/>
            <person name="Ravasi T."/>
            <person name="Bayer T."/>
            <person name="Micklem G."/>
            <person name="Kim H."/>
            <person name="Bhak J."/>
            <person name="Lajeunesse T.C."/>
            <person name="Voolstra C.R."/>
        </authorList>
    </citation>
    <scope>NUCLEOTIDE SEQUENCE [LARGE SCALE GENOMIC DNA]</scope>
    <source>
        <strain evidence="2 3">CCMP2467</strain>
    </source>
</reference>
<evidence type="ECO:0000313" key="2">
    <source>
        <dbReference type="EMBL" id="OLQ13786.1"/>
    </source>
</evidence>
<feature type="compositionally biased region" description="Basic and acidic residues" evidence="1">
    <location>
        <begin position="147"/>
        <end position="157"/>
    </location>
</feature>
<evidence type="ECO:0000313" key="3">
    <source>
        <dbReference type="Proteomes" id="UP000186817"/>
    </source>
</evidence>
<feature type="region of interest" description="Disordered" evidence="1">
    <location>
        <begin position="795"/>
        <end position="826"/>
    </location>
</feature>
<evidence type="ECO:0000256" key="1">
    <source>
        <dbReference type="SAM" id="MobiDB-lite"/>
    </source>
</evidence>
<proteinExistence type="predicted"/>
<organism evidence="2 3">
    <name type="scientific">Symbiodinium microadriaticum</name>
    <name type="common">Dinoflagellate</name>
    <name type="synonym">Zooxanthella microadriatica</name>
    <dbReference type="NCBI Taxonomy" id="2951"/>
    <lineage>
        <taxon>Eukaryota</taxon>
        <taxon>Sar</taxon>
        <taxon>Alveolata</taxon>
        <taxon>Dinophyceae</taxon>
        <taxon>Suessiales</taxon>
        <taxon>Symbiodiniaceae</taxon>
        <taxon>Symbiodinium</taxon>
    </lineage>
</organism>
<comment type="caution">
    <text evidence="2">The sequence shown here is derived from an EMBL/GenBank/DDBJ whole genome shotgun (WGS) entry which is preliminary data.</text>
</comment>
<protein>
    <submittedName>
        <fullName evidence="2">Uncharacterized protein</fullName>
    </submittedName>
</protein>
<feature type="region of interest" description="Disordered" evidence="1">
    <location>
        <begin position="233"/>
        <end position="333"/>
    </location>
</feature>
<dbReference type="EMBL" id="LSRX01000023">
    <property type="protein sequence ID" value="OLQ13786.1"/>
    <property type="molecule type" value="Genomic_DNA"/>
</dbReference>
<sequence>MERRPPSTLNVRRDCQCHWYVGDAHHASEIVGISHAGQSVRLDFCTFVVADVDPDIDVKLTVATVAGEHLAVFFGRLSELAQSEQFTRHELELRNVQGVVASVVVFCAEQQRWTVNGKGAFRHPGEAVTVGPDDMQASYVLQHIFPDEPAKDSKTEPENDTGVVAAERGSIDDKDSTPAAATQEADEAVNSRRPSREKVRRRSVLRESRRSQKSKAAEVLKEGSLEEVAVVGSLSPAESQEAADLSPTPAEARNETKDERHVCAESVEETPVSPEEIQKKAVEEVSLAEAEEVPVKSKEEATSSKMSGPVPSEADPPVAKERQPSPSPLPVRAAVQPTKVEFAPRARDVALLTMDSESEVQVRTRSYQTRDVCLGGVVEHAAVCVGDPRTTRRNSGTPVSNVLQQLPFLQEILLQGRRDATDHVRSQTRPGTGFVCFCSAFFRHRSLLLLMPAEASSLSFLASGHDGLVQAMIQELRLVVVFLEKALDFTKQCSIVSFNSRPHETEYALQLQKKRFQSRESRLRRNSDKGLEGTVLVVQVADAAVRAKKSVAFYDPQQCAEDGTPPAWTHKDLGLGRVPATSSRPWQKAQPWRGRGPVVAAKGLWNRAKRAYVEDCVSPFRHASLTDDDSPRTFAGTHWLTGGRIGELKLISQSKFAKKANRTVVIDHFSAGTAAAHEVAAMVRLLLIVWSFLLARGEDCPNCQEDTSSLLQHGIKEQVDTSDPAWCSEHREMPCDVFWNPFSKDSEKTKCPDGAACMKGGNGMINQCKCMMGVCKNDGLKAMCTVEAAPAPAASPAAAPAAPAPQSSPFERVGQGGQPATNADPSHCLNRREMPCKVGWMPFLDSSKTACGVGQMCAQVAGGPNRCVCQFGTCDSAGSCR</sequence>
<dbReference type="Proteomes" id="UP000186817">
    <property type="component" value="Unassembled WGS sequence"/>
</dbReference>
<dbReference type="OrthoDB" id="10609701at2759"/>
<feature type="compositionally biased region" description="Basic and acidic residues" evidence="1">
    <location>
        <begin position="293"/>
        <end position="302"/>
    </location>
</feature>
<gene>
    <name evidence="2" type="ORF">AK812_SmicGene2158</name>
</gene>
<feature type="compositionally biased region" description="Basic and acidic residues" evidence="1">
    <location>
        <begin position="252"/>
        <end position="263"/>
    </location>
</feature>
<feature type="compositionally biased region" description="Basic residues" evidence="1">
    <location>
        <begin position="193"/>
        <end position="203"/>
    </location>
</feature>
<name>A0A1Q9F271_SYMMI</name>
<dbReference type="AlphaFoldDB" id="A0A1Q9F271"/>